<dbReference type="InterPro" id="IPR043129">
    <property type="entry name" value="ATPase_NBD"/>
</dbReference>
<keyword evidence="3" id="KW-0547">Nucleotide-binding</keyword>
<keyword evidence="5" id="KW-0067">ATP-binding</keyword>
<evidence type="ECO:0000256" key="4">
    <source>
        <dbReference type="ARBA" id="ARBA00022777"/>
    </source>
</evidence>
<keyword evidence="4 6" id="KW-0418">Kinase</keyword>
<dbReference type="EMBL" id="UOET01000511">
    <property type="protein sequence ID" value="VAW30421.1"/>
    <property type="molecule type" value="Genomic_DNA"/>
</dbReference>
<gene>
    <name evidence="6" type="ORF">MNBD_BACTEROID07-172</name>
</gene>
<sequence>MFTKCILIIYPEVHETKVAIFRNNDPVFLKTIRHTDEELLQFKSIPDQTEFRKKCILDELNRNDLNLNNIEIIMGRSGMVKPVSQGVYEINKAMEHDLTVGVMGMHETNLGGLIARAIAKEWGRKAYMANPVVVDELSDVARVTGHPMFERKSIFHALNHKHVACKYAKTINKSYHDLNLIICHIGSGGISIGAHQHGLVVDVNQAFDGGGPFSVRRTGTLPLGQLVHFCFSGKHTEAEIMEMITSKGGYYAYLGTDNIEKINRLIAEGDEKATFISNALAYAVAKEIASHYATLEGKVDAIILTGMIFDSDTFLENVKRRIGGIAPIALYPSVNDFEALARYGIMILKGEVRVKEYE</sequence>
<evidence type="ECO:0000256" key="2">
    <source>
        <dbReference type="ARBA" id="ARBA00022679"/>
    </source>
</evidence>
<dbReference type="InterPro" id="IPR000890">
    <property type="entry name" value="Aliphatic_acid_kin_short-chain"/>
</dbReference>
<dbReference type="EC" id="2.7.2.-" evidence="6"/>
<accession>A0A3B0UHA9</accession>
<organism evidence="6">
    <name type="scientific">hydrothermal vent metagenome</name>
    <dbReference type="NCBI Taxonomy" id="652676"/>
    <lineage>
        <taxon>unclassified sequences</taxon>
        <taxon>metagenomes</taxon>
        <taxon>ecological metagenomes</taxon>
    </lineage>
</organism>
<dbReference type="GO" id="GO:0008776">
    <property type="term" value="F:acetate kinase activity"/>
    <property type="evidence" value="ECO:0007669"/>
    <property type="project" value="TreeGrafter"/>
</dbReference>
<dbReference type="AlphaFoldDB" id="A0A3B0UHA9"/>
<evidence type="ECO:0000313" key="6">
    <source>
        <dbReference type="EMBL" id="VAW30421.1"/>
    </source>
</evidence>
<dbReference type="Gene3D" id="3.30.420.40">
    <property type="match status" value="2"/>
</dbReference>
<dbReference type="CDD" id="cd24011">
    <property type="entry name" value="ASKHA_NBD_BK"/>
    <property type="match status" value="1"/>
</dbReference>
<reference evidence="6" key="1">
    <citation type="submission" date="2018-06" db="EMBL/GenBank/DDBJ databases">
        <authorList>
            <person name="Zhirakovskaya E."/>
        </authorList>
    </citation>
    <scope>NUCLEOTIDE SEQUENCE</scope>
</reference>
<dbReference type="NCBIfam" id="NF002834">
    <property type="entry name" value="PRK03011.1-5"/>
    <property type="match status" value="1"/>
</dbReference>
<keyword evidence="1" id="KW-0963">Cytoplasm</keyword>
<evidence type="ECO:0000256" key="3">
    <source>
        <dbReference type="ARBA" id="ARBA00022741"/>
    </source>
</evidence>
<dbReference type="PANTHER" id="PTHR21060:SF3">
    <property type="entry name" value="BUTYRATE KINASE 2-RELATED"/>
    <property type="match status" value="1"/>
</dbReference>
<dbReference type="GO" id="GO:0047761">
    <property type="term" value="F:butyrate kinase activity"/>
    <property type="evidence" value="ECO:0007669"/>
    <property type="project" value="InterPro"/>
</dbReference>
<keyword evidence="2 6" id="KW-0808">Transferase</keyword>
<name>A0A3B0UHA9_9ZZZZ</name>
<dbReference type="GO" id="GO:0006083">
    <property type="term" value="P:acetate metabolic process"/>
    <property type="evidence" value="ECO:0007669"/>
    <property type="project" value="TreeGrafter"/>
</dbReference>
<dbReference type="GO" id="GO:0005524">
    <property type="term" value="F:ATP binding"/>
    <property type="evidence" value="ECO:0007669"/>
    <property type="project" value="UniProtKB-KW"/>
</dbReference>
<dbReference type="HAMAP" id="MF_00542">
    <property type="entry name" value="Butyrate_kinase"/>
    <property type="match status" value="1"/>
</dbReference>
<evidence type="ECO:0000256" key="1">
    <source>
        <dbReference type="ARBA" id="ARBA00022490"/>
    </source>
</evidence>
<dbReference type="NCBIfam" id="TIGR02707">
    <property type="entry name" value="butyr_kinase"/>
    <property type="match status" value="1"/>
</dbReference>
<proteinExistence type="inferred from homology"/>
<dbReference type="PIRSF" id="PIRSF036458">
    <property type="entry name" value="Butyrate_kin"/>
    <property type="match status" value="1"/>
</dbReference>
<dbReference type="SUPFAM" id="SSF53067">
    <property type="entry name" value="Actin-like ATPase domain"/>
    <property type="match status" value="2"/>
</dbReference>
<dbReference type="Pfam" id="PF00871">
    <property type="entry name" value="Acetate_kinase"/>
    <property type="match status" value="1"/>
</dbReference>
<dbReference type="PANTHER" id="PTHR21060">
    <property type="entry name" value="ACETATE KINASE"/>
    <property type="match status" value="1"/>
</dbReference>
<protein>
    <submittedName>
        <fullName evidence="6">Branched-chain acyl kinase</fullName>
        <ecNumber evidence="6">2.7.2.-</ecNumber>
    </submittedName>
</protein>
<dbReference type="InterPro" id="IPR011245">
    <property type="entry name" value="Butyrate_kin"/>
</dbReference>
<evidence type="ECO:0000256" key="5">
    <source>
        <dbReference type="ARBA" id="ARBA00022840"/>
    </source>
</evidence>
<dbReference type="GO" id="GO:0005737">
    <property type="term" value="C:cytoplasm"/>
    <property type="evidence" value="ECO:0007669"/>
    <property type="project" value="InterPro"/>
</dbReference>